<evidence type="ECO:0000313" key="7">
    <source>
        <dbReference type="Proteomes" id="UP000295122"/>
    </source>
</evidence>
<keyword evidence="7" id="KW-1185">Reference proteome</keyword>
<dbReference type="EMBL" id="SNZR01000011">
    <property type="protein sequence ID" value="TDR93012.1"/>
    <property type="molecule type" value="Genomic_DNA"/>
</dbReference>
<evidence type="ECO:0000256" key="1">
    <source>
        <dbReference type="ARBA" id="ARBA00007592"/>
    </source>
</evidence>
<dbReference type="GO" id="GO:0008840">
    <property type="term" value="F:4-hydroxy-tetrahydrodipicolinate synthase activity"/>
    <property type="evidence" value="ECO:0007669"/>
    <property type="project" value="TreeGrafter"/>
</dbReference>
<organism evidence="6 7">
    <name type="scientific">Enterovirga rhinocerotis</name>
    <dbReference type="NCBI Taxonomy" id="1339210"/>
    <lineage>
        <taxon>Bacteria</taxon>
        <taxon>Pseudomonadati</taxon>
        <taxon>Pseudomonadota</taxon>
        <taxon>Alphaproteobacteria</taxon>
        <taxon>Hyphomicrobiales</taxon>
        <taxon>Methylobacteriaceae</taxon>
        <taxon>Enterovirga</taxon>
    </lineage>
</organism>
<evidence type="ECO:0000256" key="5">
    <source>
        <dbReference type="PIRSR" id="PIRSR001365-2"/>
    </source>
</evidence>
<dbReference type="Pfam" id="PF00701">
    <property type="entry name" value="DHDPS"/>
    <property type="match status" value="1"/>
</dbReference>
<dbReference type="CDD" id="cd00408">
    <property type="entry name" value="DHDPS-like"/>
    <property type="match status" value="1"/>
</dbReference>
<evidence type="ECO:0000256" key="3">
    <source>
        <dbReference type="PIRNR" id="PIRNR001365"/>
    </source>
</evidence>
<comment type="caution">
    <text evidence="6">The sequence shown here is derived from an EMBL/GenBank/DDBJ whole genome shotgun (WGS) entry which is preliminary data.</text>
</comment>
<dbReference type="PRINTS" id="PR00146">
    <property type="entry name" value="DHPICSNTHASE"/>
</dbReference>
<dbReference type="SMART" id="SM01130">
    <property type="entry name" value="DHDPS"/>
    <property type="match status" value="1"/>
</dbReference>
<feature type="active site" description="Proton donor/acceptor" evidence="4">
    <location>
        <position position="135"/>
    </location>
</feature>
<gene>
    <name evidence="6" type="ORF">EV668_0259</name>
</gene>
<dbReference type="OrthoDB" id="9778880at2"/>
<accession>A0A4R7C567</accession>
<protein>
    <submittedName>
        <fullName evidence="6">4-hydroxy-tetrahydrodipicolinate synthase</fullName>
    </submittedName>
</protein>
<dbReference type="PANTHER" id="PTHR12128:SF66">
    <property type="entry name" value="4-HYDROXY-2-OXOGLUTARATE ALDOLASE, MITOCHONDRIAL"/>
    <property type="match status" value="1"/>
</dbReference>
<dbReference type="Proteomes" id="UP000295122">
    <property type="component" value="Unassembled WGS sequence"/>
</dbReference>
<keyword evidence="2 3" id="KW-0456">Lyase</keyword>
<name>A0A4R7C567_9HYPH</name>
<dbReference type="PANTHER" id="PTHR12128">
    <property type="entry name" value="DIHYDRODIPICOLINATE SYNTHASE"/>
    <property type="match status" value="1"/>
</dbReference>
<evidence type="ECO:0000256" key="2">
    <source>
        <dbReference type="ARBA" id="ARBA00023239"/>
    </source>
</evidence>
<sequence>MIALSGLSAFPITPADRHGTVDEAALRRLVARLAAARVDSIGLLGSTGTYAYLTREQRRRALEIALDEAAGAVPIVVGIGALRTDDALRLAEDAKAAGAAAGLLAPVSYTPLLDEEVFVHFETVATESGLPLCIYDNPGTTHFTFSPALIGRLSRVDGILGVKTGAKPKNEVAAQFRALGEAVQPGFSVGCSIDIAAPDALLAGAKAWYSVVGGTLPKATLAITRAAQAGDTAETARLHAGLEPLWECFRRHTSLRVVYALADLLGLCRAEPPRPILPLTGSARDDVAAALKALPADLAQ</sequence>
<dbReference type="InterPro" id="IPR002220">
    <property type="entry name" value="DapA-like"/>
</dbReference>
<dbReference type="AlphaFoldDB" id="A0A4R7C567"/>
<feature type="binding site" evidence="5">
    <location>
        <position position="47"/>
    </location>
    <ligand>
        <name>pyruvate</name>
        <dbReference type="ChEBI" id="CHEBI:15361"/>
    </ligand>
</feature>
<dbReference type="Gene3D" id="3.20.20.70">
    <property type="entry name" value="Aldolase class I"/>
    <property type="match status" value="1"/>
</dbReference>
<dbReference type="SUPFAM" id="SSF51569">
    <property type="entry name" value="Aldolase"/>
    <property type="match status" value="1"/>
</dbReference>
<comment type="similarity">
    <text evidence="1 3">Belongs to the DapA family.</text>
</comment>
<evidence type="ECO:0000313" key="6">
    <source>
        <dbReference type="EMBL" id="TDR93012.1"/>
    </source>
</evidence>
<feature type="active site" description="Schiff-base intermediate with substrate" evidence="4">
    <location>
        <position position="163"/>
    </location>
</feature>
<dbReference type="InterPro" id="IPR013785">
    <property type="entry name" value="Aldolase_TIM"/>
</dbReference>
<dbReference type="PIRSF" id="PIRSF001365">
    <property type="entry name" value="DHDPS"/>
    <property type="match status" value="1"/>
</dbReference>
<dbReference type="GO" id="GO:0005829">
    <property type="term" value="C:cytosol"/>
    <property type="evidence" value="ECO:0007669"/>
    <property type="project" value="TreeGrafter"/>
</dbReference>
<reference evidence="6 7" key="1">
    <citation type="submission" date="2019-03" db="EMBL/GenBank/DDBJ databases">
        <title>Genomic Encyclopedia of Type Strains, Phase IV (KMG-IV): sequencing the most valuable type-strain genomes for metagenomic binning, comparative biology and taxonomic classification.</title>
        <authorList>
            <person name="Goeker M."/>
        </authorList>
    </citation>
    <scope>NUCLEOTIDE SEQUENCE [LARGE SCALE GENOMIC DNA]</scope>
    <source>
        <strain evidence="6 7">DSM 25903</strain>
    </source>
</reference>
<dbReference type="RefSeq" id="WP_133768048.1">
    <property type="nucleotide sequence ID" value="NZ_SNZR01000011.1"/>
</dbReference>
<evidence type="ECO:0000256" key="4">
    <source>
        <dbReference type="PIRSR" id="PIRSR001365-1"/>
    </source>
</evidence>
<proteinExistence type="inferred from homology"/>